<evidence type="ECO:0000256" key="10">
    <source>
        <dbReference type="SAM" id="MobiDB-lite"/>
    </source>
</evidence>
<sequence>MTPAIEPSNPEPLDSANSVSAAHPAAQDHQTNQDNHAHQANQDHQTNQDNQDNQVGQLDQQLASFQPFGVQLGLERMRGVLAALGNPQQQVPIVHVAGTNGKGSVCAYLSSILTAAGYRTGRYTSPHLVDWTERITVDQVPIEPQVLAELLHEGEQAIAQTGISLTQFELVTVAAWLYFARQRVDLAVMEVGLGGRLDATNVVDGPIACAITSIGRDHWQVLGDSLGQIAGEKAGILKPGRPLVVAPLPSEARAVVADRAAQLACPIDWVEPAEPIAPPAESWPHLPWVRSGNLTYPLPLAGTVQRTNAAVAIGLVQQLRSAGWAIANPAIQTGMANARWPGRLQWTTYQGRSLLVDGAHNHDSAQVLRDYVDQQNLGPVTWVMGMLSTKDAAAVLRILLRSGDRLYTVPVPDPQSIAPEALVHLAPEAIALAEGRPFTDLLPALGVALAGDRPVVLCGSLYLLGQFFRISAPTISPALSAKS</sequence>
<evidence type="ECO:0000256" key="1">
    <source>
        <dbReference type="ARBA" id="ARBA00008276"/>
    </source>
</evidence>
<evidence type="ECO:0000259" key="11">
    <source>
        <dbReference type="Pfam" id="PF02875"/>
    </source>
</evidence>
<evidence type="ECO:0000256" key="9">
    <source>
        <dbReference type="ARBA" id="ARBA00047493"/>
    </source>
</evidence>
<evidence type="ECO:0000256" key="6">
    <source>
        <dbReference type="ARBA" id="ARBA00022840"/>
    </source>
</evidence>
<dbReference type="InterPro" id="IPR036615">
    <property type="entry name" value="Mur_ligase_C_dom_sf"/>
</dbReference>
<evidence type="ECO:0000256" key="2">
    <source>
        <dbReference type="ARBA" id="ARBA00013025"/>
    </source>
</evidence>
<evidence type="ECO:0000259" key="12">
    <source>
        <dbReference type="Pfam" id="PF08245"/>
    </source>
</evidence>
<name>A0ABW7CIJ9_9CYAN</name>
<feature type="compositionally biased region" description="Low complexity" evidence="10">
    <location>
        <begin position="27"/>
        <end position="52"/>
    </location>
</feature>
<keyword evidence="5" id="KW-0547">Nucleotide-binding</keyword>
<feature type="domain" description="Mur ligase C-terminal" evidence="11">
    <location>
        <begin position="342"/>
        <end position="450"/>
    </location>
</feature>
<dbReference type="InterPro" id="IPR013221">
    <property type="entry name" value="Mur_ligase_cen"/>
</dbReference>
<dbReference type="Gene3D" id="3.90.190.20">
    <property type="entry name" value="Mur ligase, C-terminal domain"/>
    <property type="match status" value="1"/>
</dbReference>
<feature type="region of interest" description="Disordered" evidence="10">
    <location>
        <begin position="1"/>
        <end position="52"/>
    </location>
</feature>
<dbReference type="NCBIfam" id="TIGR01499">
    <property type="entry name" value="folC"/>
    <property type="match status" value="1"/>
</dbReference>
<dbReference type="PANTHER" id="PTHR11136:SF0">
    <property type="entry name" value="DIHYDROFOLATE SYNTHETASE-RELATED"/>
    <property type="match status" value="1"/>
</dbReference>
<dbReference type="InterPro" id="IPR001645">
    <property type="entry name" value="Folylpolyglutamate_synth"/>
</dbReference>
<dbReference type="GO" id="GO:0016874">
    <property type="term" value="F:ligase activity"/>
    <property type="evidence" value="ECO:0007669"/>
    <property type="project" value="UniProtKB-KW"/>
</dbReference>
<dbReference type="PROSITE" id="PS01012">
    <property type="entry name" value="FOLYLPOLYGLU_SYNT_2"/>
    <property type="match status" value="1"/>
</dbReference>
<organism evidence="13 14">
    <name type="scientific">Limnothrix redekei LRLZ20PSL1</name>
    <dbReference type="NCBI Taxonomy" id="3112953"/>
    <lineage>
        <taxon>Bacteria</taxon>
        <taxon>Bacillati</taxon>
        <taxon>Cyanobacteriota</taxon>
        <taxon>Cyanophyceae</taxon>
        <taxon>Pseudanabaenales</taxon>
        <taxon>Pseudanabaenaceae</taxon>
        <taxon>Limnothrix</taxon>
    </lineage>
</organism>
<evidence type="ECO:0000256" key="8">
    <source>
        <dbReference type="ARBA" id="ARBA00030592"/>
    </source>
</evidence>
<dbReference type="InterPro" id="IPR036565">
    <property type="entry name" value="Mur-like_cat_sf"/>
</dbReference>
<accession>A0ABW7CIJ9</accession>
<evidence type="ECO:0000256" key="3">
    <source>
        <dbReference type="ARBA" id="ARBA00022598"/>
    </source>
</evidence>
<evidence type="ECO:0000256" key="7">
    <source>
        <dbReference type="ARBA" id="ARBA00022842"/>
    </source>
</evidence>
<keyword evidence="4" id="KW-0479">Metal-binding</keyword>
<gene>
    <name evidence="13" type="ORF">VPK24_18375</name>
</gene>
<dbReference type="RefSeq" id="WP_393015596.1">
    <property type="nucleotide sequence ID" value="NZ_JAZAQF010000095.1"/>
</dbReference>
<dbReference type="InterPro" id="IPR018109">
    <property type="entry name" value="Folylpolyglutamate_synth_CS"/>
</dbReference>
<dbReference type="EC" id="6.3.2.17" evidence="2"/>
<dbReference type="Pfam" id="PF08245">
    <property type="entry name" value="Mur_ligase_M"/>
    <property type="match status" value="1"/>
</dbReference>
<keyword evidence="6" id="KW-0067">ATP-binding</keyword>
<evidence type="ECO:0000256" key="5">
    <source>
        <dbReference type="ARBA" id="ARBA00022741"/>
    </source>
</evidence>
<reference evidence="14" key="1">
    <citation type="journal article" date="2024" name="Algal Res.">
        <title>Biochemical, toxicological and genomic investigation of a high-biomass producing Limnothrix strain isolated from Italian shallow drinking water reservoir.</title>
        <authorList>
            <person name="Simonazzi M."/>
            <person name="Shishido T.K."/>
            <person name="Delbaje E."/>
            <person name="Wahlsten M."/>
            <person name="Fewer D.P."/>
            <person name="Sivonen K."/>
            <person name="Pezzolesi L."/>
            <person name="Pistocchi R."/>
        </authorList>
    </citation>
    <scope>NUCLEOTIDE SEQUENCE [LARGE SCALE GENOMIC DNA]</scope>
    <source>
        <strain evidence="14">LRLZ20PSL1</strain>
    </source>
</reference>
<evidence type="ECO:0000313" key="14">
    <source>
        <dbReference type="Proteomes" id="UP001604335"/>
    </source>
</evidence>
<dbReference type="Proteomes" id="UP001604335">
    <property type="component" value="Unassembled WGS sequence"/>
</dbReference>
<dbReference type="SUPFAM" id="SSF53244">
    <property type="entry name" value="MurD-like peptide ligases, peptide-binding domain"/>
    <property type="match status" value="1"/>
</dbReference>
<proteinExistence type="inferred from homology"/>
<evidence type="ECO:0000256" key="4">
    <source>
        <dbReference type="ARBA" id="ARBA00022723"/>
    </source>
</evidence>
<keyword evidence="14" id="KW-1185">Reference proteome</keyword>
<keyword evidence="7" id="KW-0460">Magnesium</keyword>
<evidence type="ECO:0000313" key="13">
    <source>
        <dbReference type="EMBL" id="MFG3819616.1"/>
    </source>
</evidence>
<dbReference type="PROSITE" id="PS01011">
    <property type="entry name" value="FOLYLPOLYGLU_SYNT_1"/>
    <property type="match status" value="1"/>
</dbReference>
<dbReference type="SUPFAM" id="SSF53623">
    <property type="entry name" value="MurD-like peptide ligases, catalytic domain"/>
    <property type="match status" value="1"/>
</dbReference>
<keyword evidence="3 13" id="KW-0436">Ligase</keyword>
<dbReference type="Pfam" id="PF02875">
    <property type="entry name" value="Mur_ligase_C"/>
    <property type="match status" value="1"/>
</dbReference>
<dbReference type="InterPro" id="IPR004101">
    <property type="entry name" value="Mur_ligase_C"/>
</dbReference>
<dbReference type="Gene3D" id="3.40.1190.10">
    <property type="entry name" value="Mur-like, catalytic domain"/>
    <property type="match status" value="1"/>
</dbReference>
<protein>
    <recommendedName>
        <fullName evidence="2">tetrahydrofolate synthase</fullName>
        <ecNumber evidence="2">6.3.2.17</ecNumber>
    </recommendedName>
    <alternativeName>
        <fullName evidence="8">Tetrahydrofolylpolyglutamate synthase</fullName>
    </alternativeName>
</protein>
<dbReference type="EMBL" id="JAZAQF010000095">
    <property type="protein sequence ID" value="MFG3819616.1"/>
    <property type="molecule type" value="Genomic_DNA"/>
</dbReference>
<comment type="similarity">
    <text evidence="1">Belongs to the folylpolyglutamate synthase family.</text>
</comment>
<dbReference type="PANTHER" id="PTHR11136">
    <property type="entry name" value="FOLYLPOLYGLUTAMATE SYNTHASE-RELATED"/>
    <property type="match status" value="1"/>
</dbReference>
<comment type="catalytic activity">
    <reaction evidence="9">
        <text>(6S)-5,6,7,8-tetrahydrofolyl-(gamma-L-Glu)(n) + L-glutamate + ATP = (6S)-5,6,7,8-tetrahydrofolyl-(gamma-L-Glu)(n+1) + ADP + phosphate + H(+)</text>
        <dbReference type="Rhea" id="RHEA:10580"/>
        <dbReference type="Rhea" id="RHEA-COMP:14738"/>
        <dbReference type="Rhea" id="RHEA-COMP:14740"/>
        <dbReference type="ChEBI" id="CHEBI:15378"/>
        <dbReference type="ChEBI" id="CHEBI:29985"/>
        <dbReference type="ChEBI" id="CHEBI:30616"/>
        <dbReference type="ChEBI" id="CHEBI:43474"/>
        <dbReference type="ChEBI" id="CHEBI:141005"/>
        <dbReference type="ChEBI" id="CHEBI:456216"/>
        <dbReference type="EC" id="6.3.2.17"/>
    </reaction>
</comment>
<comment type="caution">
    <text evidence="13">The sequence shown here is derived from an EMBL/GenBank/DDBJ whole genome shotgun (WGS) entry which is preliminary data.</text>
</comment>
<feature type="domain" description="Mur ligase central" evidence="12">
    <location>
        <begin position="96"/>
        <end position="261"/>
    </location>
</feature>